<keyword evidence="3" id="KW-1185">Reference proteome</keyword>
<evidence type="ECO:0000313" key="3">
    <source>
        <dbReference type="Proteomes" id="UP001500466"/>
    </source>
</evidence>
<dbReference type="EMBL" id="BAABHS010000001">
    <property type="protein sequence ID" value="GAA4944767.1"/>
    <property type="molecule type" value="Genomic_DNA"/>
</dbReference>
<dbReference type="RefSeq" id="WP_345673130.1">
    <property type="nucleotide sequence ID" value="NZ_BAABHS010000001.1"/>
</dbReference>
<comment type="caution">
    <text evidence="2">The sequence shown here is derived from an EMBL/GenBank/DDBJ whole genome shotgun (WGS) entry which is preliminary data.</text>
</comment>
<dbReference type="Pfam" id="PF04149">
    <property type="entry name" value="DUF397"/>
    <property type="match status" value="2"/>
</dbReference>
<protein>
    <submittedName>
        <fullName evidence="2">DUF397 domain-containing protein</fullName>
    </submittedName>
</protein>
<feature type="domain" description="DUF397" evidence="1">
    <location>
        <begin position="6"/>
        <end position="24"/>
    </location>
</feature>
<evidence type="ECO:0000259" key="1">
    <source>
        <dbReference type="Pfam" id="PF04149"/>
    </source>
</evidence>
<dbReference type="Proteomes" id="UP001500466">
    <property type="component" value="Unassembled WGS sequence"/>
</dbReference>
<reference evidence="3" key="1">
    <citation type="journal article" date="2019" name="Int. J. Syst. Evol. Microbiol.">
        <title>The Global Catalogue of Microorganisms (GCM) 10K type strain sequencing project: providing services to taxonomists for standard genome sequencing and annotation.</title>
        <authorList>
            <consortium name="The Broad Institute Genomics Platform"/>
            <consortium name="The Broad Institute Genome Sequencing Center for Infectious Disease"/>
            <person name="Wu L."/>
            <person name="Ma J."/>
        </authorList>
    </citation>
    <scope>NUCLEOTIDE SEQUENCE [LARGE SCALE GENOMIC DNA]</scope>
    <source>
        <strain evidence="3">JCM 17986</strain>
    </source>
</reference>
<sequence length="82" mass="8738">MNRNMLRWVKSSYSGAEGGNCVEIAWRKATYSSEEGGECVEVALTDPSVLVRDSKIAGSPIVPLTSSAWSSFLTLALSPSGK</sequence>
<gene>
    <name evidence="2" type="ORF">GCM10023205_00450</name>
</gene>
<name>A0ABP9GRW1_9ACTN</name>
<organism evidence="2 3">
    <name type="scientific">Yinghuangia aomiensis</name>
    <dbReference type="NCBI Taxonomy" id="676205"/>
    <lineage>
        <taxon>Bacteria</taxon>
        <taxon>Bacillati</taxon>
        <taxon>Actinomycetota</taxon>
        <taxon>Actinomycetes</taxon>
        <taxon>Kitasatosporales</taxon>
        <taxon>Streptomycetaceae</taxon>
        <taxon>Yinghuangia</taxon>
    </lineage>
</organism>
<feature type="domain" description="DUF397" evidence="1">
    <location>
        <begin position="25"/>
        <end position="74"/>
    </location>
</feature>
<evidence type="ECO:0000313" key="2">
    <source>
        <dbReference type="EMBL" id="GAA4944767.1"/>
    </source>
</evidence>
<accession>A0ABP9GRW1</accession>
<proteinExistence type="predicted"/>
<dbReference type="InterPro" id="IPR007278">
    <property type="entry name" value="DUF397"/>
</dbReference>